<dbReference type="InterPro" id="IPR043154">
    <property type="entry name" value="Sec-1-like_dom1"/>
</dbReference>
<evidence type="ECO:0000256" key="8">
    <source>
        <dbReference type="ARBA" id="ARBA00040519"/>
    </source>
</evidence>
<accession>A0A8J6A8W9</accession>
<evidence type="ECO:0000313" key="12">
    <source>
        <dbReference type="Proteomes" id="UP000700334"/>
    </source>
</evidence>
<evidence type="ECO:0000256" key="1">
    <source>
        <dbReference type="ARBA" id="ARBA00004170"/>
    </source>
</evidence>
<sequence length="917" mass="101702">MPATSWVPAKIMLGAYSGPLPFREASCSHGVRRPEDALSAEQQSQAVPEWACARAAAAGKGVPDSSAFAKSLFYARFQIQGGSEGAGRGGVVMSEGKGKKDTARLQHLVQAGPPEAVCDGEERLGGSRDLLLLRTPRPILPTQEADLMGVAEKEAAPAGCEEQLQQDQGPRSRRRWGPVSAARLCGLGEIMHDVIKKVKKKGEWKRARGAAAGLSPPVTPLRALQEPQGGISTSQLLFEQNATGNPLQKLEKTEWALARALGTGAELAPTTQVLVPAQPTAAPGSHHMATRAVPWRDFCPEEVLVVDQLSMRMLSSCCKMTDIMTEGITIVEDINKRREPLPSLEAVYLITPSEKSVHSLISDFKDPPTAKYRAAHVFFTDSCPDALFNELVKSRAAKVIKTLTEINIAFLPYESQVYSLDSADSFQSFYSPHKAQMKNPILERLAEQIATLCATLKEYPAVRYRGEYKDNALLAQLIQDKLDAYKADDPTMGEGPDKARSQLLILDRGFDPSSPVLHELTFQAMSYDLLPIENDVYKYETSGIGEARVKEVLLDEDDDLWIALRHKHIAEVSQEVTRSLKDFSSSKRMNTGEKTTMRDLSQMLKKMPQYQKELSKYSTHLHLAEDCMKHYQGAVDKLCRVEQDLAMGTDAEGEKIKDPMRAIVPILLDANVSTYDKIRIILLYIFLKNGITEENLNKLIQHAQIPPEDSEIITNMAHLGVPIVTDSTLRRRSKPERKERISEQTYQLSRWTPIIKDIMEDTIEDKLDTKHYPYISTRSSASFSTTAVSARYGHWHKNKAPGEYRSGPRLIIFILGGVSLNEMRCAYEVTQANGKWEVLIGSTHILTPTKFLMDLRHPDFRESARKLLDTLKKLNKTDEEISTPTALRGPAAASVPLPTVPALHALTGPSPPRSRVQ</sequence>
<protein>
    <recommendedName>
        <fullName evidence="8">Syntaxin-binding protein 1</fullName>
    </recommendedName>
    <alternativeName>
        <fullName evidence="10">Protein unc-18 homolog 1</fullName>
    </alternativeName>
    <alternativeName>
        <fullName evidence="9">Protein unc-18 homolog A</fullName>
    </alternativeName>
</protein>
<dbReference type="SUPFAM" id="SSF56815">
    <property type="entry name" value="Sec1/munc18-like (SM) proteins"/>
    <property type="match status" value="1"/>
</dbReference>
<keyword evidence="12" id="KW-1185">Reference proteome</keyword>
<evidence type="ECO:0000313" key="11">
    <source>
        <dbReference type="EMBL" id="KAG8512800.1"/>
    </source>
</evidence>
<reference evidence="11" key="1">
    <citation type="journal article" date="2021" name="Evol. Appl.">
        <title>The genome of the Pyrenean desman and the effects of bottlenecks and inbreeding on the genomic landscape of an endangered species.</title>
        <authorList>
            <person name="Escoda L."/>
            <person name="Castresana J."/>
        </authorList>
    </citation>
    <scope>NUCLEOTIDE SEQUENCE</scope>
    <source>
        <strain evidence="11">IBE-C5619</strain>
    </source>
</reference>
<dbReference type="Gene3D" id="3.40.50.2060">
    <property type="match status" value="1"/>
</dbReference>
<dbReference type="GO" id="GO:0017075">
    <property type="term" value="F:syntaxin-1 binding"/>
    <property type="evidence" value="ECO:0007669"/>
    <property type="project" value="UniProtKB-ARBA"/>
</dbReference>
<dbReference type="GO" id="GO:0015031">
    <property type="term" value="P:protein transport"/>
    <property type="evidence" value="ECO:0007669"/>
    <property type="project" value="UniProtKB-KW"/>
</dbReference>
<dbReference type="InterPro" id="IPR036045">
    <property type="entry name" value="Sec1-like_sf"/>
</dbReference>
<evidence type="ECO:0000256" key="6">
    <source>
        <dbReference type="ARBA" id="ARBA00022927"/>
    </source>
</evidence>
<organism evidence="11 12">
    <name type="scientific">Galemys pyrenaicus</name>
    <name type="common">Iberian desman</name>
    <name type="synonym">Pyrenean desman</name>
    <dbReference type="NCBI Taxonomy" id="202257"/>
    <lineage>
        <taxon>Eukaryota</taxon>
        <taxon>Metazoa</taxon>
        <taxon>Chordata</taxon>
        <taxon>Craniata</taxon>
        <taxon>Vertebrata</taxon>
        <taxon>Euteleostomi</taxon>
        <taxon>Mammalia</taxon>
        <taxon>Eutheria</taxon>
        <taxon>Laurasiatheria</taxon>
        <taxon>Eulipotyphla</taxon>
        <taxon>Talpidae</taxon>
        <taxon>Galemys</taxon>
    </lineage>
</organism>
<dbReference type="Gene3D" id="3.40.50.1910">
    <property type="match status" value="1"/>
</dbReference>
<dbReference type="FunFam" id="3.90.830.10:FF:000001">
    <property type="entry name" value="syntaxin-binding protein 1 isoform X2"/>
    <property type="match status" value="1"/>
</dbReference>
<evidence type="ECO:0000256" key="7">
    <source>
        <dbReference type="ARBA" id="ARBA00023136"/>
    </source>
</evidence>
<dbReference type="PANTHER" id="PTHR11679">
    <property type="entry name" value="VESICLE PROTEIN SORTING-ASSOCIATED"/>
    <property type="match status" value="1"/>
</dbReference>
<proteinExistence type="inferred from homology"/>
<comment type="caution">
    <text evidence="11">The sequence shown here is derived from an EMBL/GenBank/DDBJ whole genome shotgun (WGS) entry which is preliminary data.</text>
</comment>
<evidence type="ECO:0000256" key="9">
    <source>
        <dbReference type="ARBA" id="ARBA00042593"/>
    </source>
</evidence>
<dbReference type="GO" id="GO:0016020">
    <property type="term" value="C:membrane"/>
    <property type="evidence" value="ECO:0007669"/>
    <property type="project" value="UniProtKB-SubCell"/>
</dbReference>
<evidence type="ECO:0000256" key="2">
    <source>
        <dbReference type="ARBA" id="ARBA00004514"/>
    </source>
</evidence>
<comment type="similarity">
    <text evidence="3">Belongs to the STXBP/unc-18/SEC1 family.</text>
</comment>
<evidence type="ECO:0000256" key="4">
    <source>
        <dbReference type="ARBA" id="ARBA00022448"/>
    </source>
</evidence>
<dbReference type="GO" id="GO:0016192">
    <property type="term" value="P:vesicle-mediated transport"/>
    <property type="evidence" value="ECO:0007669"/>
    <property type="project" value="InterPro"/>
</dbReference>
<dbReference type="GO" id="GO:0005829">
    <property type="term" value="C:cytosol"/>
    <property type="evidence" value="ECO:0007669"/>
    <property type="project" value="UniProtKB-SubCell"/>
</dbReference>
<keyword evidence="7" id="KW-0472">Membrane</keyword>
<dbReference type="OrthoDB" id="2228at2759"/>
<evidence type="ECO:0000256" key="10">
    <source>
        <dbReference type="ARBA" id="ARBA00042596"/>
    </source>
</evidence>
<evidence type="ECO:0000256" key="3">
    <source>
        <dbReference type="ARBA" id="ARBA00009884"/>
    </source>
</evidence>
<dbReference type="Gene3D" id="1.25.40.60">
    <property type="match status" value="1"/>
</dbReference>
<dbReference type="InterPro" id="IPR027482">
    <property type="entry name" value="Sec1-like_dom2"/>
</dbReference>
<dbReference type="AlphaFoldDB" id="A0A8J6A8W9"/>
<keyword evidence="5" id="KW-0963">Cytoplasm</keyword>
<evidence type="ECO:0000256" key="5">
    <source>
        <dbReference type="ARBA" id="ARBA00022490"/>
    </source>
</evidence>
<gene>
    <name evidence="11" type="ORF">J0S82_007745</name>
</gene>
<dbReference type="FunFam" id="1.25.40.60:FF:000001">
    <property type="entry name" value="syntaxin-binding protein 1 isoform X2"/>
    <property type="match status" value="1"/>
</dbReference>
<dbReference type="InterPro" id="IPR043127">
    <property type="entry name" value="Sec-1-like_dom3a"/>
</dbReference>
<dbReference type="FunFam" id="3.40.50.2060:FF:000001">
    <property type="entry name" value="syntaxin-binding protein 1 isoform X2"/>
    <property type="match status" value="1"/>
</dbReference>
<dbReference type="Proteomes" id="UP000700334">
    <property type="component" value="Unassembled WGS sequence"/>
</dbReference>
<keyword evidence="6" id="KW-0653">Protein transport</keyword>
<keyword evidence="4" id="KW-0813">Transport</keyword>
<dbReference type="Pfam" id="PF00995">
    <property type="entry name" value="Sec1"/>
    <property type="match status" value="1"/>
</dbReference>
<dbReference type="InterPro" id="IPR001619">
    <property type="entry name" value="Sec1-like"/>
</dbReference>
<dbReference type="Gene3D" id="3.90.830.10">
    <property type="entry name" value="Syntaxin Binding Protein 1, Chain A, domain 2"/>
    <property type="match status" value="1"/>
</dbReference>
<dbReference type="GO" id="GO:1903305">
    <property type="term" value="P:regulation of regulated secretory pathway"/>
    <property type="evidence" value="ECO:0007669"/>
    <property type="project" value="UniProtKB-ARBA"/>
</dbReference>
<dbReference type="EMBL" id="JAGFMF010011785">
    <property type="protein sequence ID" value="KAG8512800.1"/>
    <property type="molecule type" value="Genomic_DNA"/>
</dbReference>
<name>A0A8J6A8W9_GALPY</name>
<comment type="subcellular location">
    <subcellularLocation>
        <location evidence="2">Cytoplasm</location>
        <location evidence="2">Cytosol</location>
    </subcellularLocation>
    <subcellularLocation>
        <location evidence="1">Membrane</location>
        <topology evidence="1">Peripheral membrane protein</topology>
    </subcellularLocation>
</comment>